<evidence type="ECO:0000256" key="1">
    <source>
        <dbReference type="ARBA" id="ARBA00001936"/>
    </source>
</evidence>
<evidence type="ECO:0000256" key="4">
    <source>
        <dbReference type="ARBA" id="ARBA00008545"/>
    </source>
</evidence>
<evidence type="ECO:0000313" key="25">
    <source>
        <dbReference type="Proteomes" id="UP000203323"/>
    </source>
</evidence>
<organism evidence="24 25">
    <name type="scientific">Lake Sarah-associated circular virus-9</name>
    <dbReference type="NCBI Taxonomy" id="1685786"/>
    <lineage>
        <taxon>Viruses</taxon>
        <taxon>Monodnaviria</taxon>
        <taxon>Shotokuvirae</taxon>
        <taxon>Cressdnaviricota</taxon>
        <taxon>Arfiviricetes</taxon>
        <taxon>Saturnivirales</taxon>
        <taxon>Mahapunaviridae</taxon>
        <taxon>Acamarivirus</taxon>
        <taxon>Acamarivirus parsecis</taxon>
    </lineage>
</organism>
<evidence type="ECO:0000313" key="24">
    <source>
        <dbReference type="EMBL" id="ALE29604.1"/>
    </source>
</evidence>
<keyword evidence="9" id="KW-0235">DNA replication</keyword>
<evidence type="ECO:0000256" key="3">
    <source>
        <dbReference type="ARBA" id="ARBA00004147"/>
    </source>
</evidence>
<evidence type="ECO:0000256" key="19">
    <source>
        <dbReference type="ARBA" id="ARBA00023268"/>
    </source>
</evidence>
<feature type="domain" description="CRESS-DNA virus Rep endonuclease" evidence="23">
    <location>
        <begin position="2"/>
        <end position="100"/>
    </location>
</feature>
<evidence type="ECO:0000256" key="11">
    <source>
        <dbReference type="ARBA" id="ARBA00022723"/>
    </source>
</evidence>
<dbReference type="InterPro" id="IPR027417">
    <property type="entry name" value="P-loop_NTPase"/>
</dbReference>
<dbReference type="Gene3D" id="3.40.1310.20">
    <property type="match status" value="1"/>
</dbReference>
<dbReference type="PROSITE" id="PS52020">
    <property type="entry name" value="CRESS_DNA_REP"/>
    <property type="match status" value="1"/>
</dbReference>
<dbReference type="GO" id="GO:0000166">
    <property type="term" value="F:nucleotide binding"/>
    <property type="evidence" value="ECO:0007669"/>
    <property type="project" value="UniProtKB-KW"/>
</dbReference>
<dbReference type="GO" id="GO:0003724">
    <property type="term" value="F:RNA helicase activity"/>
    <property type="evidence" value="ECO:0007669"/>
    <property type="project" value="InterPro"/>
</dbReference>
<dbReference type="Proteomes" id="UP000203323">
    <property type="component" value="Segment"/>
</dbReference>
<evidence type="ECO:0000256" key="8">
    <source>
        <dbReference type="ARBA" id="ARBA00022695"/>
    </source>
</evidence>
<evidence type="ECO:0000256" key="15">
    <source>
        <dbReference type="ARBA" id="ARBA00022806"/>
    </source>
</evidence>
<sequence>MSRQLRHFCFTLNNYVEEEDIPRLQGFFEQEAKYWIIGREVGDSGTPHLQGYASLQRRHTFNVVRDKLGSRCHIEGARGSARQNREYCSKGGNYIEGGSINEGAASGKSRDELGRSFMAAVELGNSGVVEYANSFPGAYIFSGSNMLRNALALKPPIERPNIKVQWIYGEPGVGKSRLAHSSLPEAYVKEPRTKWWNGYMCEKNVIIDDFGPNGIDINHLLRWFDRYKCLVENKGGMIALYADNFIITSNFHPDEVFSFAGVPNVQLPALMRRIELVHMN</sequence>
<dbReference type="GO" id="GO:0003677">
    <property type="term" value="F:DNA binding"/>
    <property type="evidence" value="ECO:0007669"/>
    <property type="project" value="UniProtKB-KW"/>
</dbReference>
<name>A0A126G9U4_9VIRU</name>
<evidence type="ECO:0000256" key="9">
    <source>
        <dbReference type="ARBA" id="ARBA00022705"/>
    </source>
</evidence>
<evidence type="ECO:0000256" key="20">
    <source>
        <dbReference type="ARBA" id="ARBA00030754"/>
    </source>
</evidence>
<evidence type="ECO:0000256" key="22">
    <source>
        <dbReference type="ARBA" id="ARBA00049360"/>
    </source>
</evidence>
<evidence type="ECO:0000256" key="13">
    <source>
        <dbReference type="ARBA" id="ARBA00022759"/>
    </source>
</evidence>
<dbReference type="GO" id="GO:0016787">
    <property type="term" value="F:hydrolase activity"/>
    <property type="evidence" value="ECO:0007669"/>
    <property type="project" value="UniProtKB-KW"/>
</dbReference>
<comment type="cofactor">
    <cofactor evidence="2">
        <name>Mg(2+)</name>
        <dbReference type="ChEBI" id="CHEBI:18420"/>
    </cofactor>
</comment>
<dbReference type="GO" id="GO:0003723">
    <property type="term" value="F:RNA binding"/>
    <property type="evidence" value="ECO:0007669"/>
    <property type="project" value="InterPro"/>
</dbReference>
<dbReference type="GeneID" id="26974160"/>
<evidence type="ECO:0000256" key="14">
    <source>
        <dbReference type="ARBA" id="ARBA00022801"/>
    </source>
</evidence>
<comment type="similarity">
    <text evidence="4">Belongs to the nanoviruses/circoviruses replication-associated protein family.</text>
</comment>
<keyword evidence="6" id="KW-1048">Host nucleus</keyword>
<dbReference type="Pfam" id="PF00910">
    <property type="entry name" value="RNA_helicase"/>
    <property type="match status" value="1"/>
</dbReference>
<reference evidence="24 25" key="1">
    <citation type="journal article" date="2016" name="Infect. Genet. Evol.">
        <title>Diverse circular replication-associated protein encoding viruses circulating in invertebrates within a lake ecosystem.</title>
        <authorList>
            <person name="Dayaram A."/>
            <person name="Galatowitsch M.L."/>
            <person name="Arguello-Astorga G.R."/>
            <person name="van Bysterveldt K."/>
            <person name="Kraberger S."/>
            <person name="Stainton D."/>
            <person name="Harding J.S."/>
            <person name="Roumagnac P."/>
            <person name="Martin D.P."/>
            <person name="Lefeuvre P."/>
            <person name="Varsani A."/>
        </authorList>
    </citation>
    <scope>NUCLEOTIDE SEQUENCE [LARGE SCALE GENOMIC DNA]</scope>
    <source>
        <strain evidence="24">LSaCV-9-LSSO-2013</strain>
    </source>
</reference>
<keyword evidence="19" id="KW-0511">Multifunctional enzyme</keyword>
<evidence type="ECO:0000256" key="10">
    <source>
        <dbReference type="ARBA" id="ARBA00022722"/>
    </source>
</evidence>
<evidence type="ECO:0000259" key="23">
    <source>
        <dbReference type="PROSITE" id="PS52020"/>
    </source>
</evidence>
<keyword evidence="10" id="KW-0540">Nuclease</keyword>
<accession>A0A126G9U4</accession>
<dbReference type="GO" id="GO:0016779">
    <property type="term" value="F:nucleotidyltransferase activity"/>
    <property type="evidence" value="ECO:0007669"/>
    <property type="project" value="UniProtKB-KW"/>
</dbReference>
<dbReference type="OrthoDB" id="9195at10239"/>
<dbReference type="KEGG" id="vg:26974160"/>
<keyword evidence="25" id="KW-1185">Reference proteome</keyword>
<dbReference type="InterPro" id="IPR000605">
    <property type="entry name" value="Helicase_SF3_ssDNA/RNA_vir"/>
</dbReference>
<dbReference type="EMBL" id="KP153407">
    <property type="protein sequence ID" value="ALE29604.1"/>
    <property type="molecule type" value="Genomic_DNA"/>
</dbReference>
<comment type="catalytic activity">
    <reaction evidence="22">
        <text>ATP + H2O = ADP + phosphate + H(+)</text>
        <dbReference type="Rhea" id="RHEA:13065"/>
        <dbReference type="ChEBI" id="CHEBI:15377"/>
        <dbReference type="ChEBI" id="CHEBI:15378"/>
        <dbReference type="ChEBI" id="CHEBI:30616"/>
        <dbReference type="ChEBI" id="CHEBI:43474"/>
        <dbReference type="ChEBI" id="CHEBI:456216"/>
    </reaction>
</comment>
<evidence type="ECO:0000256" key="16">
    <source>
        <dbReference type="ARBA" id="ARBA00022840"/>
    </source>
</evidence>
<evidence type="ECO:0000256" key="17">
    <source>
        <dbReference type="ARBA" id="ARBA00023124"/>
    </source>
</evidence>
<comment type="cofactor">
    <cofactor evidence="1">
        <name>Mn(2+)</name>
        <dbReference type="ChEBI" id="CHEBI:29035"/>
    </cofactor>
</comment>
<evidence type="ECO:0000256" key="5">
    <source>
        <dbReference type="ARBA" id="ARBA00014531"/>
    </source>
</evidence>
<dbReference type="Pfam" id="PF02407">
    <property type="entry name" value="Viral_Rep"/>
    <property type="match status" value="1"/>
</dbReference>
<keyword evidence="14" id="KW-0378">Hydrolase</keyword>
<keyword evidence="15" id="KW-0347">Helicase</keyword>
<evidence type="ECO:0000256" key="18">
    <source>
        <dbReference type="ARBA" id="ARBA00023125"/>
    </source>
</evidence>
<keyword evidence="17" id="KW-0190">Covalent protein-DNA linkage</keyword>
<evidence type="ECO:0000256" key="7">
    <source>
        <dbReference type="ARBA" id="ARBA00022679"/>
    </source>
</evidence>
<dbReference type="GO" id="GO:0042025">
    <property type="term" value="C:host cell nucleus"/>
    <property type="evidence" value="ECO:0007669"/>
    <property type="project" value="UniProtKB-SubCell"/>
</dbReference>
<keyword evidence="18" id="KW-0238">DNA-binding</keyword>
<keyword evidence="12" id="KW-0547">Nucleotide-binding</keyword>
<keyword evidence="8" id="KW-0548">Nucleotidyltransferase</keyword>
<evidence type="ECO:0000256" key="6">
    <source>
        <dbReference type="ARBA" id="ARBA00022562"/>
    </source>
</evidence>
<dbReference type="GO" id="GO:0004519">
    <property type="term" value="F:endonuclease activity"/>
    <property type="evidence" value="ECO:0007669"/>
    <property type="project" value="UniProtKB-KW"/>
</dbReference>
<keyword evidence="16" id="KW-0067">ATP-binding</keyword>
<dbReference type="SUPFAM" id="SSF52540">
    <property type="entry name" value="P-loop containing nucleoside triphosphate hydrolases"/>
    <property type="match status" value="1"/>
</dbReference>
<evidence type="ECO:0000256" key="12">
    <source>
        <dbReference type="ARBA" id="ARBA00022741"/>
    </source>
</evidence>
<protein>
    <recommendedName>
        <fullName evidence="5">Replication-associated protein</fullName>
    </recommendedName>
    <alternativeName>
        <fullName evidence="20">ATP-dependent helicase Rep</fullName>
    </alternativeName>
    <alternativeName>
        <fullName evidence="21">RepP</fullName>
    </alternativeName>
</protein>
<comment type="subcellular location">
    <subcellularLocation>
        <location evidence="3">Host nucleus</location>
    </subcellularLocation>
</comment>
<dbReference type="RefSeq" id="YP_009237512.1">
    <property type="nucleotide sequence ID" value="NC_029587.1"/>
</dbReference>
<dbReference type="GO" id="GO:0046872">
    <property type="term" value="F:metal ion binding"/>
    <property type="evidence" value="ECO:0007669"/>
    <property type="project" value="UniProtKB-KW"/>
</dbReference>
<evidence type="ECO:0000256" key="2">
    <source>
        <dbReference type="ARBA" id="ARBA00001946"/>
    </source>
</evidence>
<dbReference type="InterPro" id="IPR049912">
    <property type="entry name" value="CRESS_DNA_REP"/>
</dbReference>
<dbReference type="GO" id="GO:0006260">
    <property type="term" value="P:DNA replication"/>
    <property type="evidence" value="ECO:0007669"/>
    <property type="project" value="UniProtKB-KW"/>
</dbReference>
<keyword evidence="13" id="KW-0255">Endonuclease</keyword>
<keyword evidence="7" id="KW-0808">Transferase</keyword>
<evidence type="ECO:0000256" key="21">
    <source>
        <dbReference type="ARBA" id="ARBA00032243"/>
    </source>
</evidence>
<keyword evidence="11" id="KW-0479">Metal-binding</keyword>
<proteinExistence type="inferred from homology"/>